<evidence type="ECO:0000256" key="2">
    <source>
        <dbReference type="SAM" id="MobiDB-lite"/>
    </source>
</evidence>
<dbReference type="EMBL" id="GIIL01000353">
    <property type="protein sequence ID" value="NOV44079.1"/>
    <property type="molecule type" value="Transcribed_RNA"/>
</dbReference>
<feature type="compositionally biased region" description="Polar residues" evidence="2">
    <location>
        <begin position="251"/>
        <end position="261"/>
    </location>
</feature>
<evidence type="ECO:0000256" key="1">
    <source>
        <dbReference type="PIRSR" id="PIRSR605301-1"/>
    </source>
</evidence>
<organism evidence="3">
    <name type="scientific">Xenopsylla cheopis</name>
    <name type="common">Oriental rat flea</name>
    <name type="synonym">Pulex cheopis</name>
    <dbReference type="NCBI Taxonomy" id="163159"/>
    <lineage>
        <taxon>Eukaryota</taxon>
        <taxon>Metazoa</taxon>
        <taxon>Ecdysozoa</taxon>
        <taxon>Arthropoda</taxon>
        <taxon>Hexapoda</taxon>
        <taxon>Insecta</taxon>
        <taxon>Pterygota</taxon>
        <taxon>Neoptera</taxon>
        <taxon>Endopterygota</taxon>
        <taxon>Siphonaptera</taxon>
        <taxon>Pulicidae</taxon>
        <taxon>Xenopsyllinae</taxon>
        <taxon>Xenopsylla</taxon>
    </lineage>
</organism>
<feature type="binding site" evidence="1">
    <location>
        <position position="179"/>
    </location>
    <ligand>
        <name>Zn(2+)</name>
        <dbReference type="ChEBI" id="CHEBI:29105"/>
    </ligand>
</feature>
<dbReference type="SMART" id="SM01388">
    <property type="entry name" value="Mob1_phocein"/>
    <property type="match status" value="1"/>
</dbReference>
<feature type="compositionally biased region" description="Gly residues" evidence="2">
    <location>
        <begin position="13"/>
        <end position="34"/>
    </location>
</feature>
<dbReference type="PANTHER" id="PTHR22599">
    <property type="entry name" value="MPS ONE BINDER KINASE ACTIVATOR-LIKE MOB"/>
    <property type="match status" value="1"/>
</dbReference>
<sequence length="298" mass="32246">MGKARRKERDGDGCPGGGCSGPGGGATGGAGGAGGGDPKLYLEEAVLERKLPDADLRLLVDLPAGLDYNEWLASHTMALFEHVNLVYGTVSEFCTMSGCPDMIGPGTRTYLWFDEKGKKTRVPAPQYIDFVMTFIQRSVADEAVFPTKYGRDFPTSFEVICRKILRLLFHVVAHLYAAHFREVALLGLHAHLNLTFAHLTALHRRFSLIEAKETEVLRDLELALRLSEDSNSTQNNTNAATNDTTATGDNPTSSNQKSGTSTTSLACINATWDGHHPASGDEVVTNERTNSDDCPTSA</sequence>
<feature type="binding site" evidence="1">
    <location>
        <position position="174"/>
    </location>
    <ligand>
        <name>Zn(2+)</name>
        <dbReference type="ChEBI" id="CHEBI:29105"/>
    </ligand>
</feature>
<dbReference type="SUPFAM" id="SSF101152">
    <property type="entry name" value="Mob1/phocein"/>
    <property type="match status" value="1"/>
</dbReference>
<keyword evidence="1" id="KW-0479">Metal-binding</keyword>
<dbReference type="Pfam" id="PF03637">
    <property type="entry name" value="Mob1_phocein"/>
    <property type="match status" value="1"/>
</dbReference>
<dbReference type="InterPro" id="IPR005301">
    <property type="entry name" value="MOB_kinase_act_fam"/>
</dbReference>
<feature type="region of interest" description="Disordered" evidence="2">
    <location>
        <begin position="229"/>
        <end position="261"/>
    </location>
</feature>
<name>A0A6M2DD50_XENCH</name>
<dbReference type="InterPro" id="IPR036703">
    <property type="entry name" value="MOB_kinase_act_sf"/>
</dbReference>
<feature type="binding site" evidence="1">
    <location>
        <position position="94"/>
    </location>
    <ligand>
        <name>Zn(2+)</name>
        <dbReference type="ChEBI" id="CHEBI:29105"/>
    </ligand>
</feature>
<feature type="compositionally biased region" description="Low complexity" evidence="2">
    <location>
        <begin position="229"/>
        <end position="250"/>
    </location>
</feature>
<protein>
    <submittedName>
        <fullName evidence="3">Putative mob1/phocein family</fullName>
    </submittedName>
</protein>
<accession>A0A6M2DD50</accession>
<feature type="compositionally biased region" description="Polar residues" evidence="2">
    <location>
        <begin position="286"/>
        <end position="298"/>
    </location>
</feature>
<evidence type="ECO:0000313" key="3">
    <source>
        <dbReference type="EMBL" id="NOV44079.1"/>
    </source>
</evidence>
<reference evidence="3" key="1">
    <citation type="submission" date="2020-03" db="EMBL/GenBank/DDBJ databases">
        <title>Transcriptomic Profiling of the Digestive Tract of the Rat Flea, Xenopsylla cheopis, Following Blood Feeding and Infection with Yersinia pestis.</title>
        <authorList>
            <person name="Bland D.M."/>
            <person name="Martens C.A."/>
            <person name="Virtaneva K."/>
            <person name="Kanakabandi K."/>
            <person name="Long D."/>
            <person name="Rosenke R."/>
            <person name="Saturday G.A."/>
            <person name="Hoyt F.H."/>
            <person name="Bruno D.P."/>
            <person name="Ribeiro J.M.C."/>
            <person name="Hinnebusch J."/>
        </authorList>
    </citation>
    <scope>NUCLEOTIDE SEQUENCE</scope>
</reference>
<dbReference type="Gene3D" id="1.20.140.30">
    <property type="entry name" value="MOB kinase activator"/>
    <property type="match status" value="1"/>
</dbReference>
<dbReference type="AlphaFoldDB" id="A0A6M2DD50"/>
<feature type="region of interest" description="Disordered" evidence="2">
    <location>
        <begin position="1"/>
        <end position="34"/>
    </location>
</feature>
<keyword evidence="1" id="KW-0862">Zinc</keyword>
<proteinExistence type="predicted"/>
<feature type="binding site" evidence="1">
    <location>
        <position position="99"/>
    </location>
    <ligand>
        <name>Zn(2+)</name>
        <dbReference type="ChEBI" id="CHEBI:29105"/>
    </ligand>
</feature>
<feature type="region of interest" description="Disordered" evidence="2">
    <location>
        <begin position="276"/>
        <end position="298"/>
    </location>
</feature>